<dbReference type="InterPro" id="IPR006638">
    <property type="entry name" value="Elp3/MiaA/NifB-like_rSAM"/>
</dbReference>
<dbReference type="InterPro" id="IPR007197">
    <property type="entry name" value="rSAM"/>
</dbReference>
<keyword evidence="8" id="KW-1185">Reference proteome</keyword>
<accession>A0A840UUH0</accession>
<gene>
    <name evidence="7" type="ORF">HNQ81_002212</name>
</gene>
<dbReference type="PROSITE" id="PS51918">
    <property type="entry name" value="RADICAL_SAM"/>
    <property type="match status" value="1"/>
</dbReference>
<dbReference type="SFLD" id="SFLDG01082">
    <property type="entry name" value="B12-binding_domain_containing"/>
    <property type="match status" value="1"/>
</dbReference>
<dbReference type="PANTHER" id="PTHR43409:SF16">
    <property type="entry name" value="SLR0320 PROTEIN"/>
    <property type="match status" value="1"/>
</dbReference>
<dbReference type="Proteomes" id="UP000539642">
    <property type="component" value="Unassembled WGS sequence"/>
</dbReference>
<dbReference type="SMART" id="SM00729">
    <property type="entry name" value="Elp3"/>
    <property type="match status" value="1"/>
</dbReference>
<dbReference type="GO" id="GO:0051536">
    <property type="term" value="F:iron-sulfur cluster binding"/>
    <property type="evidence" value="ECO:0007669"/>
    <property type="project" value="UniProtKB-KW"/>
</dbReference>
<evidence type="ECO:0000313" key="7">
    <source>
        <dbReference type="EMBL" id="MBB5348476.1"/>
    </source>
</evidence>
<dbReference type="InterPro" id="IPR058240">
    <property type="entry name" value="rSAM_sf"/>
</dbReference>
<dbReference type="SUPFAM" id="SSF102114">
    <property type="entry name" value="Radical SAM enzymes"/>
    <property type="match status" value="1"/>
</dbReference>
<dbReference type="Pfam" id="PF13311">
    <property type="entry name" value="DUF4080"/>
    <property type="match status" value="1"/>
</dbReference>
<evidence type="ECO:0000256" key="3">
    <source>
        <dbReference type="ARBA" id="ARBA00022723"/>
    </source>
</evidence>
<keyword evidence="2" id="KW-0949">S-adenosyl-L-methionine</keyword>
<dbReference type="Gene3D" id="3.80.30.20">
    <property type="entry name" value="tm_1862 like domain"/>
    <property type="match status" value="1"/>
</dbReference>
<comment type="caution">
    <text evidence="7">The sequence shown here is derived from an EMBL/GenBank/DDBJ whole genome shotgun (WGS) entry which is preliminary data.</text>
</comment>
<evidence type="ECO:0000313" key="8">
    <source>
        <dbReference type="Proteomes" id="UP000539642"/>
    </source>
</evidence>
<evidence type="ECO:0000259" key="6">
    <source>
        <dbReference type="PROSITE" id="PS51918"/>
    </source>
</evidence>
<keyword evidence="5" id="KW-0411">Iron-sulfur</keyword>
<evidence type="ECO:0000256" key="1">
    <source>
        <dbReference type="ARBA" id="ARBA00001966"/>
    </source>
</evidence>
<keyword evidence="3" id="KW-0479">Metal-binding</keyword>
<dbReference type="GO" id="GO:0003824">
    <property type="term" value="F:catalytic activity"/>
    <property type="evidence" value="ECO:0007669"/>
    <property type="project" value="InterPro"/>
</dbReference>
<evidence type="ECO:0000256" key="2">
    <source>
        <dbReference type="ARBA" id="ARBA00022691"/>
    </source>
</evidence>
<dbReference type="GO" id="GO:0046872">
    <property type="term" value="F:metal ion binding"/>
    <property type="evidence" value="ECO:0007669"/>
    <property type="project" value="UniProtKB-KW"/>
</dbReference>
<dbReference type="InterPro" id="IPR023404">
    <property type="entry name" value="rSAM_horseshoe"/>
</dbReference>
<name>A0A840UUH0_9BACT</name>
<feature type="domain" description="Radical SAM core" evidence="6">
    <location>
        <begin position="162"/>
        <end position="391"/>
    </location>
</feature>
<evidence type="ECO:0000256" key="5">
    <source>
        <dbReference type="ARBA" id="ARBA00023014"/>
    </source>
</evidence>
<dbReference type="Pfam" id="PF04055">
    <property type="entry name" value="Radical_SAM"/>
    <property type="match status" value="1"/>
</dbReference>
<dbReference type="InterPro" id="IPR025288">
    <property type="entry name" value="DUF4080"/>
</dbReference>
<dbReference type="SFLD" id="SFLDS00029">
    <property type="entry name" value="Radical_SAM"/>
    <property type="match status" value="1"/>
</dbReference>
<keyword evidence="4" id="KW-0408">Iron</keyword>
<protein>
    <submittedName>
        <fullName evidence="7">Radical SAM superfamily enzyme YgiQ (UPF0313 family)</fullName>
    </submittedName>
</protein>
<sequence length="563" mass="63908">MKKLRIRLVGLNARFTHSCLALFCVRSELERHCPAAAIEIFQGTINDDYHQTLLRLIEGSPDALLFSAAIWNGEPVRRLIGDCLRLLPGLAVVVGGPQAGEVGRSLPPGSITVVRGEIEAVDPDFYVDLLAGRLRPHYAGSFLRLPYKALPFPYRDEDFRSQLQHRHIYYESSRGCPFACSYCLSAAEKGVWHKGLEQVFAEMGEILRHRPQVVRFVDRTFNDNPVRALAIWRFLAAQGGDTLFHFEIAPDRFGEEMFAFLAQVPPGRFQFEIGIQSTNDATLAAIDRRIDPRRAHGLIRRLAAAVNIHLHVDLILGLPYETRETYLRSFAAVFAMGAHYIQMGLLKILPDTPIQRGAEAMGYLHCSEPPYSVLATRWLGRDELAALYWFGECVERFHNNRYFVSLWRYLRAGGEEIAVFFLDLLALCHRHGFFQLAATQELMCRLLCLHLTGRDDEGLVRDLLRYDWLRCGHRFLPPCLALEEGRERPEATRDRLYRTMPMAVAGVYDFGGRNHFFRKAFCLHLSAAAARALGLDGADDGADLCFTARREESLFRLNEVVLL</sequence>
<dbReference type="AlphaFoldDB" id="A0A840UUH0"/>
<reference evidence="7 8" key="1">
    <citation type="submission" date="2020-08" db="EMBL/GenBank/DDBJ databases">
        <title>Genomic Encyclopedia of Type Strains, Phase IV (KMG-IV): sequencing the most valuable type-strain genomes for metagenomic binning, comparative biology and taxonomic classification.</title>
        <authorList>
            <person name="Goeker M."/>
        </authorList>
    </citation>
    <scope>NUCLEOTIDE SEQUENCE [LARGE SCALE GENOMIC DNA]</scope>
    <source>
        <strain evidence="7 8">DSM 28570</strain>
    </source>
</reference>
<proteinExistence type="predicted"/>
<organism evidence="7 8">
    <name type="scientific">Desulfoprunum benzoelyticum</name>
    <dbReference type="NCBI Taxonomy" id="1506996"/>
    <lineage>
        <taxon>Bacteria</taxon>
        <taxon>Pseudomonadati</taxon>
        <taxon>Thermodesulfobacteriota</taxon>
        <taxon>Desulfobulbia</taxon>
        <taxon>Desulfobulbales</taxon>
        <taxon>Desulfobulbaceae</taxon>
        <taxon>Desulfoprunum</taxon>
    </lineage>
</organism>
<dbReference type="PANTHER" id="PTHR43409">
    <property type="entry name" value="ANAEROBIC MAGNESIUM-PROTOPORPHYRIN IX MONOMETHYL ESTER CYCLASE-RELATED"/>
    <property type="match status" value="1"/>
</dbReference>
<dbReference type="GO" id="GO:0005829">
    <property type="term" value="C:cytosol"/>
    <property type="evidence" value="ECO:0007669"/>
    <property type="project" value="TreeGrafter"/>
</dbReference>
<dbReference type="RefSeq" id="WP_183351252.1">
    <property type="nucleotide sequence ID" value="NZ_JACHEO010000012.1"/>
</dbReference>
<comment type="cofactor">
    <cofactor evidence="1">
        <name>[4Fe-4S] cluster</name>
        <dbReference type="ChEBI" id="CHEBI:49883"/>
    </cofactor>
</comment>
<dbReference type="EMBL" id="JACHEO010000012">
    <property type="protein sequence ID" value="MBB5348476.1"/>
    <property type="molecule type" value="Genomic_DNA"/>
</dbReference>
<evidence type="ECO:0000256" key="4">
    <source>
        <dbReference type="ARBA" id="ARBA00023004"/>
    </source>
</evidence>
<dbReference type="InterPro" id="IPR051198">
    <property type="entry name" value="BchE-like"/>
</dbReference>